<dbReference type="InterPro" id="IPR013087">
    <property type="entry name" value="Znf_C2H2_type"/>
</dbReference>
<dbReference type="Gene3D" id="3.30.160.60">
    <property type="entry name" value="Classic Zinc Finger"/>
    <property type="match status" value="1"/>
</dbReference>
<reference evidence="3 4" key="1">
    <citation type="journal article" date="2014" name="Genome Biol. Evol.">
        <title>The secreted proteins of Achlya hypogyna and Thraustotheca clavata identify the ancestral oomycete secretome and reveal gene acquisitions by horizontal gene transfer.</title>
        <authorList>
            <person name="Misner I."/>
            <person name="Blouin N."/>
            <person name="Leonard G."/>
            <person name="Richards T.A."/>
            <person name="Lane C.E."/>
        </authorList>
    </citation>
    <scope>NUCLEOTIDE SEQUENCE [LARGE SCALE GENOMIC DNA]</scope>
    <source>
        <strain evidence="3 4">ATCC 34112</strain>
    </source>
</reference>
<feature type="domain" description="C2H2-type" evidence="2">
    <location>
        <begin position="82"/>
        <end position="103"/>
    </location>
</feature>
<dbReference type="PROSITE" id="PS00028">
    <property type="entry name" value="ZINC_FINGER_C2H2_1"/>
    <property type="match status" value="2"/>
</dbReference>
<accession>A0A1W0A4J8</accession>
<feature type="region of interest" description="Disordered" evidence="1">
    <location>
        <begin position="211"/>
        <end position="233"/>
    </location>
</feature>
<feature type="region of interest" description="Disordered" evidence="1">
    <location>
        <begin position="259"/>
        <end position="291"/>
    </location>
</feature>
<gene>
    <name evidence="3" type="ORF">THRCLA_02666</name>
</gene>
<evidence type="ECO:0000313" key="4">
    <source>
        <dbReference type="Proteomes" id="UP000243217"/>
    </source>
</evidence>
<proteinExistence type="predicted"/>
<dbReference type="EMBL" id="JNBS01000495">
    <property type="protein sequence ID" value="OQS05158.1"/>
    <property type="molecule type" value="Genomic_DNA"/>
</dbReference>
<feature type="compositionally biased region" description="Polar residues" evidence="1">
    <location>
        <begin position="259"/>
        <end position="268"/>
    </location>
</feature>
<comment type="caution">
    <text evidence="3">The sequence shown here is derived from an EMBL/GenBank/DDBJ whole genome shotgun (WGS) entry which is preliminary data.</text>
</comment>
<organism evidence="3 4">
    <name type="scientific">Thraustotheca clavata</name>
    <dbReference type="NCBI Taxonomy" id="74557"/>
    <lineage>
        <taxon>Eukaryota</taxon>
        <taxon>Sar</taxon>
        <taxon>Stramenopiles</taxon>
        <taxon>Oomycota</taxon>
        <taxon>Saprolegniomycetes</taxon>
        <taxon>Saprolegniales</taxon>
        <taxon>Achlyaceae</taxon>
        <taxon>Thraustotheca</taxon>
    </lineage>
</organism>
<dbReference type="Proteomes" id="UP000243217">
    <property type="component" value="Unassembled WGS sequence"/>
</dbReference>
<evidence type="ECO:0000313" key="3">
    <source>
        <dbReference type="EMBL" id="OQS05158.1"/>
    </source>
</evidence>
<sequence>MARSKKKAKTKTKPSSRPCYHVTLDSDEMYSCPGETCTFRSNIWQHLYQHIVHRHNDFIIDKVVGTEAPVTVFQQPEGLFQCPKCPVTYRTWRDTMYHINEDHTEEYAVWETIVHLEPDEGPDAFLCPEMTCSFKSLSWNVFQKHCLKEHEISLKQEDYKVPPPKNPVAFIETPERTPVILPGGPAPAQPTPVQSLPVQPASAPKIPKPEVIIPAPKKPEPAITTPSTSPTIKIPSTFSCPDPSCTYTSSRIEHIATHINQVHTTDSKPSLKKRKLEKSHSPTSPSENAPRRYLMAPSGLFECPDSPDCSFASLNWKCFLKHIASQHRNAFTVERLVKAADGTYLCPDCSFPSSKSITSLSHHSRDEHGYLLDKLNTPPPVTGAPPTLTVHPRVQNDSKVSYMCPVPTCTYDVEYLSFLRRHCKDVHNVLIKLTETSNSTDTSDKTNATRLQPDLVRILTPVRSGQELFLQV</sequence>
<name>A0A1W0A4J8_9STRA</name>
<protein>
    <recommendedName>
        <fullName evidence="2">C2H2-type domain-containing protein</fullName>
    </recommendedName>
</protein>
<dbReference type="OrthoDB" id="10043029at2759"/>
<keyword evidence="4" id="KW-1185">Reference proteome</keyword>
<dbReference type="SMART" id="SM00355">
    <property type="entry name" value="ZnF_C2H2"/>
    <property type="match status" value="7"/>
</dbReference>
<dbReference type="AlphaFoldDB" id="A0A1W0A4J8"/>
<evidence type="ECO:0000256" key="1">
    <source>
        <dbReference type="SAM" id="MobiDB-lite"/>
    </source>
</evidence>
<feature type="domain" description="C2H2-type" evidence="2">
    <location>
        <begin position="404"/>
        <end position="427"/>
    </location>
</feature>
<evidence type="ECO:0000259" key="2">
    <source>
        <dbReference type="PROSITE" id="PS00028"/>
    </source>
</evidence>